<gene>
    <name evidence="2" type="ORF">TeGR_g817</name>
</gene>
<dbReference type="Pfam" id="PF01852">
    <property type="entry name" value="START"/>
    <property type="match status" value="1"/>
</dbReference>
<evidence type="ECO:0000313" key="2">
    <source>
        <dbReference type="EMBL" id="GMI50009.1"/>
    </source>
</evidence>
<reference evidence="2 3" key="1">
    <citation type="journal article" date="2023" name="Commun. Biol.">
        <title>Genome analysis of Parmales, the sister group of diatoms, reveals the evolutionary specialization of diatoms from phago-mixotrophs to photoautotrophs.</title>
        <authorList>
            <person name="Ban H."/>
            <person name="Sato S."/>
            <person name="Yoshikawa S."/>
            <person name="Yamada K."/>
            <person name="Nakamura Y."/>
            <person name="Ichinomiya M."/>
            <person name="Sato N."/>
            <person name="Blanc-Mathieu R."/>
            <person name="Endo H."/>
            <person name="Kuwata A."/>
            <person name="Ogata H."/>
        </authorList>
    </citation>
    <scope>NUCLEOTIDE SEQUENCE [LARGE SCALE GENOMIC DNA]</scope>
</reference>
<comment type="caution">
    <text evidence="2">The sequence shown here is derived from an EMBL/GenBank/DDBJ whole genome shotgun (WGS) entry which is preliminary data.</text>
</comment>
<dbReference type="InterPro" id="IPR023393">
    <property type="entry name" value="START-like_dom_sf"/>
</dbReference>
<feature type="domain" description="START" evidence="1">
    <location>
        <begin position="1"/>
        <end position="144"/>
    </location>
</feature>
<feature type="non-terminal residue" evidence="2">
    <location>
        <position position="1"/>
    </location>
</feature>
<evidence type="ECO:0000259" key="1">
    <source>
        <dbReference type="PROSITE" id="PS50848"/>
    </source>
</evidence>
<dbReference type="InterPro" id="IPR002913">
    <property type="entry name" value="START_lipid-bd_dom"/>
</dbReference>
<dbReference type="Gene3D" id="3.30.530.20">
    <property type="match status" value="1"/>
</dbReference>
<protein>
    <recommendedName>
        <fullName evidence="1">START domain-containing protein</fullName>
    </recommendedName>
</protein>
<evidence type="ECO:0000313" key="3">
    <source>
        <dbReference type="Proteomes" id="UP001165060"/>
    </source>
</evidence>
<dbReference type="PROSITE" id="PS50848">
    <property type="entry name" value="START"/>
    <property type="match status" value="1"/>
</dbReference>
<keyword evidence="3" id="KW-1185">Reference proteome</keyword>
<accession>A0ABQ6N9U5</accession>
<dbReference type="SUPFAM" id="SSF55961">
    <property type="entry name" value="Bet v1-like"/>
    <property type="match status" value="1"/>
</dbReference>
<feature type="non-terminal residue" evidence="2">
    <location>
        <position position="144"/>
    </location>
</feature>
<dbReference type="EMBL" id="BRYB01006880">
    <property type="protein sequence ID" value="GMI50009.1"/>
    <property type="molecule type" value="Genomic_DNA"/>
</dbReference>
<sequence length="144" mass="16482">IVDAPIAEMAAWEMSKMSRENMKEHVAFGGLDRDVLKINDHQDIYHVVYDLSIPGFKPRQWVSKVIWKFAADKKELTVALDTIEHTDFPVRKEYLRASTTTLVKYKQETDVAGIPQTKVKWTQQVDLGGAIPKWAQNRQGVSQL</sequence>
<name>A0ABQ6N9U5_9STRA</name>
<proteinExistence type="predicted"/>
<organism evidence="2 3">
    <name type="scientific">Tetraparma gracilis</name>
    <dbReference type="NCBI Taxonomy" id="2962635"/>
    <lineage>
        <taxon>Eukaryota</taxon>
        <taxon>Sar</taxon>
        <taxon>Stramenopiles</taxon>
        <taxon>Ochrophyta</taxon>
        <taxon>Bolidophyceae</taxon>
        <taxon>Parmales</taxon>
        <taxon>Triparmaceae</taxon>
        <taxon>Tetraparma</taxon>
    </lineage>
</organism>
<dbReference type="Proteomes" id="UP001165060">
    <property type="component" value="Unassembled WGS sequence"/>
</dbReference>